<dbReference type="AlphaFoldDB" id="E4T3N4"/>
<dbReference type="STRING" id="694427.Palpr_1181"/>
<evidence type="ECO:0000313" key="1">
    <source>
        <dbReference type="EMBL" id="ADQ79328.1"/>
    </source>
</evidence>
<dbReference type="GO" id="GO:0043165">
    <property type="term" value="P:Gram-negative-bacterium-type cell outer membrane assembly"/>
    <property type="evidence" value="ECO:0007669"/>
    <property type="project" value="InterPro"/>
</dbReference>
<dbReference type="RefSeq" id="WP_013444697.1">
    <property type="nucleotide sequence ID" value="NC_014734.1"/>
</dbReference>
<sequence length="178" mass="20189">MNLLNRTWLKKLNGTLFLIGIMLLLSSCSISYKFNGSNIDYTKIKTISISDFPNNAELVYPPLSQEFSEALRDAYSKQTRLQAVKKGGDLHLEGEIVGYQLTPMAITADSYASKTKITLTLKVRFTNNKNSEDDFDKSYTAFQSFDSTLMLNDVQDQLIKQMISDIVDNIYNDTVAKW</sequence>
<reference evidence="1 2" key="2">
    <citation type="journal article" date="2011" name="Stand. Genomic Sci.">
        <title>Complete genome sequence of Paludibacter propionicigenes type strain (WB4).</title>
        <authorList>
            <person name="Gronow S."/>
            <person name="Munk C."/>
            <person name="Lapidus A."/>
            <person name="Nolan M."/>
            <person name="Lucas S."/>
            <person name="Hammon N."/>
            <person name="Deshpande S."/>
            <person name="Cheng J.F."/>
            <person name="Tapia R."/>
            <person name="Han C."/>
            <person name="Goodwin L."/>
            <person name="Pitluck S."/>
            <person name="Liolios K."/>
            <person name="Ivanova N."/>
            <person name="Mavromatis K."/>
            <person name="Mikhailova N."/>
            <person name="Pati A."/>
            <person name="Chen A."/>
            <person name="Palaniappan K."/>
            <person name="Land M."/>
            <person name="Hauser L."/>
            <person name="Chang Y.J."/>
            <person name="Jeffries C.D."/>
            <person name="Brambilla E."/>
            <person name="Rohde M."/>
            <person name="Goker M."/>
            <person name="Detter J.C."/>
            <person name="Woyke T."/>
            <person name="Bristow J."/>
            <person name="Eisen J.A."/>
            <person name="Markowitz V."/>
            <person name="Hugenholtz P."/>
            <person name="Kyrpides N.C."/>
            <person name="Klenk H.P."/>
        </authorList>
    </citation>
    <scope>NUCLEOTIDE SEQUENCE [LARGE SCALE GENOMIC DNA]</scope>
    <source>
        <strain evidence="2">DSM 17365 / JCM 13257 / WB4</strain>
    </source>
</reference>
<protein>
    <recommendedName>
        <fullName evidence="3">Lipoprotein</fullName>
    </recommendedName>
</protein>
<name>E4T3N4_PALPW</name>
<proteinExistence type="predicted"/>
<dbReference type="Pfam" id="PF04390">
    <property type="entry name" value="LptE"/>
    <property type="match status" value="1"/>
</dbReference>
<dbReference type="eggNOG" id="ENOG5032RR7">
    <property type="taxonomic scope" value="Bacteria"/>
</dbReference>
<dbReference type="GO" id="GO:0019867">
    <property type="term" value="C:outer membrane"/>
    <property type="evidence" value="ECO:0007669"/>
    <property type="project" value="InterPro"/>
</dbReference>
<dbReference type="InterPro" id="IPR007485">
    <property type="entry name" value="LPS_assembly_LptE"/>
</dbReference>
<gene>
    <name evidence="1" type="ordered locus">Palpr_1181</name>
</gene>
<dbReference type="KEGG" id="ppn:Palpr_1181"/>
<dbReference type="EMBL" id="CP002345">
    <property type="protein sequence ID" value="ADQ79328.1"/>
    <property type="molecule type" value="Genomic_DNA"/>
</dbReference>
<organism evidence="1 2">
    <name type="scientific">Paludibacter propionicigenes (strain DSM 17365 / JCM 13257 / WB4)</name>
    <dbReference type="NCBI Taxonomy" id="694427"/>
    <lineage>
        <taxon>Bacteria</taxon>
        <taxon>Pseudomonadati</taxon>
        <taxon>Bacteroidota</taxon>
        <taxon>Bacteroidia</taxon>
        <taxon>Bacteroidales</taxon>
        <taxon>Paludibacteraceae</taxon>
        <taxon>Paludibacter</taxon>
    </lineage>
</organism>
<dbReference type="Proteomes" id="UP000008718">
    <property type="component" value="Chromosome"/>
</dbReference>
<keyword evidence="2" id="KW-1185">Reference proteome</keyword>
<evidence type="ECO:0008006" key="3">
    <source>
        <dbReference type="Google" id="ProtNLM"/>
    </source>
</evidence>
<reference key="1">
    <citation type="submission" date="2010-11" db="EMBL/GenBank/DDBJ databases">
        <title>The complete genome of Paludibacter propionicigenes DSM 17365.</title>
        <authorList>
            <consortium name="US DOE Joint Genome Institute (JGI-PGF)"/>
            <person name="Lucas S."/>
            <person name="Copeland A."/>
            <person name="Lapidus A."/>
            <person name="Bruce D."/>
            <person name="Goodwin L."/>
            <person name="Pitluck S."/>
            <person name="Kyrpides N."/>
            <person name="Mavromatis K."/>
            <person name="Ivanova N."/>
            <person name="Munk A.C."/>
            <person name="Brettin T."/>
            <person name="Detter J.C."/>
            <person name="Han C."/>
            <person name="Tapia R."/>
            <person name="Land M."/>
            <person name="Hauser L."/>
            <person name="Markowitz V."/>
            <person name="Cheng J.-F."/>
            <person name="Hugenholtz P."/>
            <person name="Woyke T."/>
            <person name="Wu D."/>
            <person name="Gronow S."/>
            <person name="Wellnitz S."/>
            <person name="Brambilla E."/>
            <person name="Klenk H.-P."/>
            <person name="Eisen J.A."/>
        </authorList>
    </citation>
    <scope>NUCLEOTIDE SEQUENCE</scope>
    <source>
        <strain>WB4</strain>
    </source>
</reference>
<dbReference type="OrthoDB" id="9790776at2"/>
<dbReference type="HOGENOM" id="CLU_114082_1_0_10"/>
<accession>E4T3N4</accession>
<dbReference type="PROSITE" id="PS51257">
    <property type="entry name" value="PROKAR_LIPOPROTEIN"/>
    <property type="match status" value="1"/>
</dbReference>
<evidence type="ECO:0000313" key="2">
    <source>
        <dbReference type="Proteomes" id="UP000008718"/>
    </source>
</evidence>